<comment type="caution">
    <text evidence="1">The sequence shown here is derived from an EMBL/GenBank/DDBJ whole genome shotgun (WGS) entry which is preliminary data.</text>
</comment>
<evidence type="ECO:0008006" key="3">
    <source>
        <dbReference type="Google" id="ProtNLM"/>
    </source>
</evidence>
<evidence type="ECO:0000313" key="2">
    <source>
        <dbReference type="Proteomes" id="UP001268542"/>
    </source>
</evidence>
<gene>
    <name evidence="1" type="ORF">RDV89_13350</name>
</gene>
<dbReference type="EMBL" id="JAVYII010000005">
    <property type="protein sequence ID" value="MDT9594063.1"/>
    <property type="molecule type" value="Genomic_DNA"/>
</dbReference>
<reference evidence="1 2" key="1">
    <citation type="submission" date="2023-08" db="EMBL/GenBank/DDBJ databases">
        <title>Nocardioides seae sp. nov., a bacterium isolated from a soil.</title>
        <authorList>
            <person name="Wang X."/>
        </authorList>
    </citation>
    <scope>NUCLEOTIDE SEQUENCE [LARGE SCALE GENOMIC DNA]</scope>
    <source>
        <strain evidence="1 2">YZH12</strain>
    </source>
</reference>
<accession>A0ABU3PXU3</accession>
<dbReference type="RefSeq" id="WP_315733546.1">
    <property type="nucleotide sequence ID" value="NZ_JAVYII010000005.1"/>
</dbReference>
<protein>
    <recommendedName>
        <fullName evidence="3">Phage tail protein</fullName>
    </recommendedName>
</protein>
<dbReference type="Proteomes" id="UP001268542">
    <property type="component" value="Unassembled WGS sequence"/>
</dbReference>
<keyword evidence="2" id="KW-1185">Reference proteome</keyword>
<proteinExistence type="predicted"/>
<organism evidence="1 2">
    <name type="scientific">Nocardioides imazamoxiresistens</name>
    <dbReference type="NCBI Taxonomy" id="3231893"/>
    <lineage>
        <taxon>Bacteria</taxon>
        <taxon>Bacillati</taxon>
        <taxon>Actinomycetota</taxon>
        <taxon>Actinomycetes</taxon>
        <taxon>Propionibacteriales</taxon>
        <taxon>Nocardioidaceae</taxon>
        <taxon>Nocardioides</taxon>
    </lineage>
</organism>
<evidence type="ECO:0000313" key="1">
    <source>
        <dbReference type="EMBL" id="MDT9594063.1"/>
    </source>
</evidence>
<sequence>MPTPIFVRRSRSRAGLVGALVDRAAPGDVVRPGLAALLDDLPRRLHRVPLPFLLGRRVRAAYGWEASDRTDEQWWPQGVTTADDARATGHAPAGLGDRDVAVVTWYAKHDQGVRLTFVDLRSRRYRHVLLVTPVERYDGSVGLDPVKAHAGGIVWAGSWLHVAATGKGCVSAHLDDLLWLAHPRAVNRTFGHRWVLPTRVDHRGGADEGAAKLRWSFLSLDAGAGSATPTDADGPSVLVGEYGRGDASTRLARFPLQPDGRFLPDADDARTTRAVEVVDAALPGMQGVAAVDGRLHVTTSHGPWGPGSVHVRDGGGWTRTPAATPMGPEDLSYSARTRSLWTPTEHPRRRWLVSLRPTYRA</sequence>
<name>A0ABU3PXU3_9ACTN</name>